<dbReference type="PROSITE" id="PS50929">
    <property type="entry name" value="ABC_TM1F"/>
    <property type="match status" value="1"/>
</dbReference>
<dbReference type="InterPro" id="IPR027417">
    <property type="entry name" value="P-loop_NTPase"/>
</dbReference>
<dbReference type="GO" id="GO:0016887">
    <property type="term" value="F:ATP hydrolysis activity"/>
    <property type="evidence" value="ECO:0007669"/>
    <property type="project" value="InterPro"/>
</dbReference>
<comment type="caution">
    <text evidence="13">The sequence shown here is derived from an EMBL/GenBank/DDBJ whole genome shotgun (WGS) entry which is preliminary data.</text>
</comment>
<dbReference type="InterPro" id="IPR003439">
    <property type="entry name" value="ABC_transporter-like_ATP-bd"/>
</dbReference>
<dbReference type="GO" id="GO:0005524">
    <property type="term" value="F:ATP binding"/>
    <property type="evidence" value="ECO:0007669"/>
    <property type="project" value="UniProtKB-KW"/>
</dbReference>
<dbReference type="InterPro" id="IPR017871">
    <property type="entry name" value="ABC_transporter-like_CS"/>
</dbReference>
<organism evidence="13 14">
    <name type="scientific">Futiania mangrovi</name>
    <dbReference type="NCBI Taxonomy" id="2959716"/>
    <lineage>
        <taxon>Bacteria</taxon>
        <taxon>Pseudomonadati</taxon>
        <taxon>Pseudomonadota</taxon>
        <taxon>Alphaproteobacteria</taxon>
        <taxon>Futianiales</taxon>
        <taxon>Futianiaceae</taxon>
        <taxon>Futiania</taxon>
    </lineage>
</organism>
<dbReference type="GO" id="GO:0015421">
    <property type="term" value="F:ABC-type oligopeptide transporter activity"/>
    <property type="evidence" value="ECO:0007669"/>
    <property type="project" value="TreeGrafter"/>
</dbReference>
<evidence type="ECO:0000256" key="5">
    <source>
        <dbReference type="ARBA" id="ARBA00022741"/>
    </source>
</evidence>
<keyword evidence="3" id="KW-1003">Cell membrane</keyword>
<evidence type="ECO:0000313" key="14">
    <source>
        <dbReference type="Proteomes" id="UP001055804"/>
    </source>
</evidence>
<dbReference type="CDD" id="cd18552">
    <property type="entry name" value="ABC_6TM_MsbA_like"/>
    <property type="match status" value="1"/>
</dbReference>
<dbReference type="Gene3D" id="3.40.50.300">
    <property type="entry name" value="P-loop containing nucleotide triphosphate hydrolases"/>
    <property type="match status" value="1"/>
</dbReference>
<dbReference type="FunFam" id="3.40.50.300:FF:000221">
    <property type="entry name" value="Multidrug ABC transporter ATP-binding protein"/>
    <property type="match status" value="1"/>
</dbReference>
<feature type="region of interest" description="Disordered" evidence="9">
    <location>
        <begin position="587"/>
        <end position="606"/>
    </location>
</feature>
<keyword evidence="7 10" id="KW-1133">Transmembrane helix</keyword>
<evidence type="ECO:0000256" key="7">
    <source>
        <dbReference type="ARBA" id="ARBA00022989"/>
    </source>
</evidence>
<accession>A0A9J6PIK9</accession>
<dbReference type="EMBL" id="JAMZFT010000003">
    <property type="protein sequence ID" value="MCP1337627.1"/>
    <property type="molecule type" value="Genomic_DNA"/>
</dbReference>
<protein>
    <submittedName>
        <fullName evidence="13">ABC transporter ATP-binding protein/permease</fullName>
    </submittedName>
</protein>
<evidence type="ECO:0000256" key="10">
    <source>
        <dbReference type="SAM" id="Phobius"/>
    </source>
</evidence>
<feature type="transmembrane region" description="Helical" evidence="10">
    <location>
        <begin position="28"/>
        <end position="52"/>
    </location>
</feature>
<feature type="transmembrane region" description="Helical" evidence="10">
    <location>
        <begin position="257"/>
        <end position="276"/>
    </location>
</feature>
<dbReference type="PROSITE" id="PS00211">
    <property type="entry name" value="ABC_TRANSPORTER_1"/>
    <property type="match status" value="1"/>
</dbReference>
<keyword evidence="5" id="KW-0547">Nucleotide-binding</keyword>
<gene>
    <name evidence="13" type="ORF">NJQ99_14485</name>
</gene>
<feature type="domain" description="ABC transporter" evidence="11">
    <location>
        <begin position="348"/>
        <end position="583"/>
    </location>
</feature>
<dbReference type="PANTHER" id="PTHR43394">
    <property type="entry name" value="ATP-DEPENDENT PERMEASE MDL1, MITOCHONDRIAL"/>
    <property type="match status" value="1"/>
</dbReference>
<evidence type="ECO:0000259" key="12">
    <source>
        <dbReference type="PROSITE" id="PS50929"/>
    </source>
</evidence>
<dbReference type="InterPro" id="IPR003593">
    <property type="entry name" value="AAA+_ATPase"/>
</dbReference>
<proteinExistence type="predicted"/>
<feature type="domain" description="ABC transmembrane type-1" evidence="12">
    <location>
        <begin position="32"/>
        <end position="314"/>
    </location>
</feature>
<dbReference type="SMART" id="SM00382">
    <property type="entry name" value="AAA"/>
    <property type="match status" value="1"/>
</dbReference>
<evidence type="ECO:0000256" key="6">
    <source>
        <dbReference type="ARBA" id="ARBA00022840"/>
    </source>
</evidence>
<keyword evidence="2" id="KW-0813">Transport</keyword>
<evidence type="ECO:0000256" key="2">
    <source>
        <dbReference type="ARBA" id="ARBA00022448"/>
    </source>
</evidence>
<evidence type="ECO:0000256" key="9">
    <source>
        <dbReference type="SAM" id="MobiDB-lite"/>
    </source>
</evidence>
<dbReference type="PANTHER" id="PTHR43394:SF1">
    <property type="entry name" value="ATP-BINDING CASSETTE SUB-FAMILY B MEMBER 10, MITOCHONDRIAL"/>
    <property type="match status" value="1"/>
</dbReference>
<dbReference type="SUPFAM" id="SSF90123">
    <property type="entry name" value="ABC transporter transmembrane region"/>
    <property type="match status" value="1"/>
</dbReference>
<keyword evidence="14" id="KW-1185">Reference proteome</keyword>
<feature type="transmembrane region" description="Helical" evidence="10">
    <location>
        <begin position="146"/>
        <end position="163"/>
    </location>
</feature>
<dbReference type="RefSeq" id="WP_269333589.1">
    <property type="nucleotide sequence ID" value="NZ_JAMZFT010000003.1"/>
</dbReference>
<feature type="transmembrane region" description="Helical" evidence="10">
    <location>
        <begin position="169"/>
        <end position="186"/>
    </location>
</feature>
<evidence type="ECO:0000256" key="1">
    <source>
        <dbReference type="ARBA" id="ARBA00004651"/>
    </source>
</evidence>
<keyword evidence="8 10" id="KW-0472">Membrane</keyword>
<dbReference type="Pfam" id="PF00005">
    <property type="entry name" value="ABC_tran"/>
    <property type="match status" value="1"/>
</dbReference>
<dbReference type="Gene3D" id="1.20.1560.10">
    <property type="entry name" value="ABC transporter type 1, transmembrane domain"/>
    <property type="match status" value="1"/>
</dbReference>
<evidence type="ECO:0000313" key="13">
    <source>
        <dbReference type="EMBL" id="MCP1337627.1"/>
    </source>
</evidence>
<dbReference type="GO" id="GO:0005886">
    <property type="term" value="C:plasma membrane"/>
    <property type="evidence" value="ECO:0007669"/>
    <property type="project" value="UniProtKB-SubCell"/>
</dbReference>
<dbReference type="PROSITE" id="PS50893">
    <property type="entry name" value="ABC_TRANSPORTER_2"/>
    <property type="match status" value="1"/>
</dbReference>
<keyword evidence="4 10" id="KW-0812">Transmembrane</keyword>
<keyword evidence="6 13" id="KW-0067">ATP-binding</keyword>
<dbReference type="SUPFAM" id="SSF52540">
    <property type="entry name" value="P-loop containing nucleoside triphosphate hydrolases"/>
    <property type="match status" value="1"/>
</dbReference>
<sequence>MTGTPTERPRTGRELVARLAREELRPAWRVLAVAITCMVVVALTTGATAWLLDPAIKSIFLDRDPDMLILIPAAVIVVSMVKAVASYGQAMLMSSLGQRIVSNLQIRMFEAIMRADLAWLNANHSGRVVSSFVNDAIHVRDAASRIIAGLVKEALTVVVLAGVMFYQDWQLACIALFVLVPAVGMVKRLSRRTRKASQRTFEETGTLSTLVSEALTGMRIVRAYGQEAHETEKATASIERRLAHLVKAIRARTASTPFTEALTGIGIAAAIAYAGWKGQSGAMELNEFVSFIAAMMMAYQPVRALAGLQTQLQEGLAAAERLYAIIDLAPTIKDAPDASPLEAVQGQIRFDGVSFSYGGEGPPALAEVTLDIPAGTTAALVGPSGAGKSTVLNLVPRFYDATAGAVRIDGTDVRAATLASLRGAIALVAQEPFLFDDTIRANIAYGRPGASEAEIVQAARDAAAHDFIEGLPQGYDTRVGEAGLKLSGGQRQRIAIARAMLKNAPILLLDEATSALDTESERQVQAALRRLMRGRTTLVIAHRLSTVIDADRIFVLDGGRVAEQGTHAELLALDGLYARLYQTQLSDDTDTAGTPAPEEPRAAARG</sequence>
<evidence type="ECO:0000256" key="3">
    <source>
        <dbReference type="ARBA" id="ARBA00022475"/>
    </source>
</evidence>
<dbReference type="CDD" id="cd03251">
    <property type="entry name" value="ABCC_MsbA"/>
    <property type="match status" value="1"/>
</dbReference>
<evidence type="ECO:0000256" key="8">
    <source>
        <dbReference type="ARBA" id="ARBA00023136"/>
    </source>
</evidence>
<dbReference type="Pfam" id="PF00664">
    <property type="entry name" value="ABC_membrane"/>
    <property type="match status" value="1"/>
</dbReference>
<dbReference type="InterPro" id="IPR011527">
    <property type="entry name" value="ABC1_TM_dom"/>
</dbReference>
<name>A0A9J6PIK9_9PROT</name>
<dbReference type="InterPro" id="IPR036640">
    <property type="entry name" value="ABC1_TM_sf"/>
</dbReference>
<evidence type="ECO:0000256" key="4">
    <source>
        <dbReference type="ARBA" id="ARBA00022692"/>
    </source>
</evidence>
<comment type="subcellular location">
    <subcellularLocation>
        <location evidence="1">Cell membrane</location>
        <topology evidence="1">Multi-pass membrane protein</topology>
    </subcellularLocation>
</comment>
<dbReference type="InterPro" id="IPR039421">
    <property type="entry name" value="Type_1_exporter"/>
</dbReference>
<reference evidence="13" key="1">
    <citation type="submission" date="2022-06" db="EMBL/GenBank/DDBJ databases">
        <title>Isolation and Genomics of Futiania mangrovii gen. nov., sp. nov., a Rare and Metabolically-versatile member in the Class Alphaproteobacteria.</title>
        <authorList>
            <person name="Liu L."/>
            <person name="Huang W.-C."/>
            <person name="Pan J."/>
            <person name="Li J."/>
            <person name="Huang Y."/>
            <person name="Du H."/>
            <person name="Liu Y."/>
            <person name="Li M."/>
        </authorList>
    </citation>
    <scope>NUCLEOTIDE SEQUENCE</scope>
    <source>
        <strain evidence="13">FT118</strain>
    </source>
</reference>
<feature type="transmembrane region" description="Helical" evidence="10">
    <location>
        <begin position="67"/>
        <end position="85"/>
    </location>
</feature>
<evidence type="ECO:0000259" key="11">
    <source>
        <dbReference type="PROSITE" id="PS50893"/>
    </source>
</evidence>
<dbReference type="AlphaFoldDB" id="A0A9J6PIK9"/>
<dbReference type="Proteomes" id="UP001055804">
    <property type="component" value="Unassembled WGS sequence"/>
</dbReference>